<comment type="subunit">
    <text evidence="10">Monomer.</text>
</comment>
<feature type="binding site" evidence="10">
    <location>
        <position position="202"/>
    </location>
    <ligand>
        <name>Mn(2+)</name>
        <dbReference type="ChEBI" id="CHEBI:29035"/>
    </ligand>
</feature>
<feature type="binding site" evidence="10">
    <location>
        <position position="202"/>
    </location>
    <ligand>
        <name>substrate</name>
    </ligand>
</feature>
<dbReference type="KEGG" id="foo:CGC45_06305"/>
<feature type="binding site" evidence="10">
    <location>
        <position position="57"/>
    </location>
    <ligand>
        <name>substrate</name>
    </ligand>
</feature>
<sequence length="530" mass="60431">MLMDPSTIDDNKYLYTCENVHKNLSLEELAKYAHKSSGFISYDGKTLVVDSGKIKGRLPDDKYIVETKYAKKNIWWSEDGSDNKKLKRKNWKLIKQKLHQEVATKDLFVVDGFYNHDERYTIAVRLITTQASAAYFFKLISITPIEKELDSFEPQWVIMHSPETQIDEYLELNLNSPQVIATNLKQRESILVGTMYLAEINKVLLSVMSYYLSLDNIGVFYCAVGVDAEANSTMFFGLSGSGKTTLALDQNKSLVANEAIAWTETRGVYSLESGLTIKSASFKKDDPRIKEALAGDLLIENPNFDDSQNIIFGGKSSSQSNTYVTFPRENFDNVVNTDNPSTIIFLVKDAKGVLPRVAKLSKGQAIYYFLSGYTSTSIGVEAGVTEPKPEFTSCYAQPFLLLKPTRYANILRQRLKHSNAKIYMINVGWIEGDYKKGRRVPVEETKTIVNYLLTKPENVSFKFTRQKYFNFKALTSINDNGQELQLNNNWSDSAEYKKEYKSLARAFIKNYEQFENDDFALKYKKFEPTI</sequence>
<keyword evidence="11" id="KW-0418">Kinase</keyword>
<dbReference type="InterPro" id="IPR013035">
    <property type="entry name" value="PEP_carboxykinase_C"/>
</dbReference>
<comment type="caution">
    <text evidence="10">Lacks conserved residue(s) required for the propagation of feature annotation.</text>
</comment>
<keyword evidence="7 10" id="KW-0067">ATP-binding</keyword>
<dbReference type="Pfam" id="PF01293">
    <property type="entry name" value="PEPCK_ATP"/>
    <property type="match status" value="1"/>
</dbReference>
<evidence type="ECO:0000256" key="2">
    <source>
        <dbReference type="ARBA" id="ARBA00006052"/>
    </source>
</evidence>
<dbReference type="SUPFAM" id="SSF53795">
    <property type="entry name" value="PEP carboxykinase-like"/>
    <property type="match status" value="1"/>
</dbReference>
<evidence type="ECO:0000256" key="5">
    <source>
        <dbReference type="ARBA" id="ARBA00022741"/>
    </source>
</evidence>
<keyword evidence="11" id="KW-0808">Transferase</keyword>
<keyword evidence="12" id="KW-1185">Reference proteome</keyword>
<dbReference type="InterPro" id="IPR001272">
    <property type="entry name" value="PEP_carboxykinase_ATP"/>
</dbReference>
<comment type="pathway">
    <text evidence="1 10">Carbohydrate biosynthesis; gluconeogenesis.</text>
</comment>
<accession>A0A345JSC8</accession>
<dbReference type="GO" id="GO:0004612">
    <property type="term" value="F:phosphoenolpyruvate carboxykinase (ATP) activity"/>
    <property type="evidence" value="ECO:0007669"/>
    <property type="project" value="UniProtKB-UniRule"/>
</dbReference>
<dbReference type="Gene3D" id="3.40.449.10">
    <property type="entry name" value="Phosphoenolpyruvate Carboxykinase, domain 1"/>
    <property type="match status" value="1"/>
</dbReference>
<dbReference type="HAMAP" id="MF_00453">
    <property type="entry name" value="PEPCK_ATP"/>
    <property type="match status" value="1"/>
</dbReference>
<keyword evidence="6 10" id="KW-0210">Decarboxylase</keyword>
<keyword evidence="4 10" id="KW-0312">Gluconeogenesis</keyword>
<dbReference type="PIRSF" id="PIRSF006294">
    <property type="entry name" value="PEP_crbxkin"/>
    <property type="match status" value="1"/>
</dbReference>
<evidence type="ECO:0000256" key="10">
    <source>
        <dbReference type="HAMAP-Rule" id="MF_00453"/>
    </source>
</evidence>
<dbReference type="Gene3D" id="3.90.228.20">
    <property type="match status" value="1"/>
</dbReference>
<dbReference type="Gene3D" id="2.170.8.10">
    <property type="entry name" value="Phosphoenolpyruvate Carboxykinase, domain 2"/>
    <property type="match status" value="1"/>
</dbReference>
<evidence type="ECO:0000256" key="8">
    <source>
        <dbReference type="ARBA" id="ARBA00023239"/>
    </source>
</evidence>
<evidence type="ECO:0000256" key="7">
    <source>
        <dbReference type="ARBA" id="ARBA00022840"/>
    </source>
</evidence>
<dbReference type="EMBL" id="CP022375">
    <property type="protein sequence ID" value="AXH30224.1"/>
    <property type="molecule type" value="Genomic_DNA"/>
</dbReference>
<dbReference type="InterPro" id="IPR008210">
    <property type="entry name" value="PEP_carboxykinase_N"/>
</dbReference>
<keyword evidence="5 10" id="KW-0547">Nucleotide-binding</keyword>
<proteinExistence type="inferred from homology"/>
<dbReference type="EC" id="4.1.1.49" evidence="3 10"/>
<feature type="binding site" evidence="10">
    <location>
        <position position="196"/>
    </location>
    <ligand>
        <name>substrate</name>
    </ligand>
</feature>
<feature type="binding site" evidence="10">
    <location>
        <position position="202"/>
    </location>
    <ligand>
        <name>ATP</name>
        <dbReference type="ChEBI" id="CHEBI:30616"/>
    </ligand>
</feature>
<dbReference type="GO" id="GO:0005524">
    <property type="term" value="F:ATP binding"/>
    <property type="evidence" value="ECO:0007669"/>
    <property type="project" value="UniProtKB-UniRule"/>
</dbReference>
<comment type="similarity">
    <text evidence="2 10">Belongs to the phosphoenolpyruvate carboxykinase (ATP) family.</text>
</comment>
<organism evidence="11 12">
    <name type="scientific">Francisella opportunistica</name>
    <dbReference type="NCBI Taxonomy" id="2016517"/>
    <lineage>
        <taxon>Bacteria</taxon>
        <taxon>Pseudomonadati</taxon>
        <taxon>Pseudomonadota</taxon>
        <taxon>Gammaproteobacteria</taxon>
        <taxon>Thiotrichales</taxon>
        <taxon>Francisellaceae</taxon>
        <taxon>Francisella</taxon>
    </lineage>
</organism>
<comment type="cofactor">
    <cofactor evidence="10">
        <name>Mn(2+)</name>
        <dbReference type="ChEBI" id="CHEBI:29035"/>
    </cofactor>
    <text evidence="10">Binds 1 Mn(2+) ion per subunit.</text>
</comment>
<dbReference type="OrthoDB" id="9806325at2"/>
<keyword evidence="10" id="KW-0963">Cytoplasm</keyword>
<keyword evidence="8 10" id="KW-0456">Lyase</keyword>
<protein>
    <recommendedName>
        <fullName evidence="3 10">Phosphoenolpyruvate carboxykinase (ATP)</fullName>
        <shortName evidence="10">PCK</shortName>
        <shortName evidence="10">PEP carboxykinase</shortName>
        <shortName evidence="10">PEPCK</shortName>
        <ecNumber evidence="3 10">4.1.1.49</ecNumber>
    </recommendedName>
</protein>
<evidence type="ECO:0000256" key="3">
    <source>
        <dbReference type="ARBA" id="ARBA00012363"/>
    </source>
</evidence>
<dbReference type="GO" id="GO:0006094">
    <property type="term" value="P:gluconeogenesis"/>
    <property type="evidence" value="ECO:0007669"/>
    <property type="project" value="UniProtKB-UniRule"/>
</dbReference>
<reference evidence="11 12" key="1">
    <citation type="submission" date="2017-07" db="EMBL/GenBank/DDBJ databases">
        <title>Complete genome sequences and comparative analysis of the novel pathogen Francisella opportunistica.</title>
        <authorList>
            <person name="Dietrich E.A."/>
            <person name="Kingry L.C."/>
            <person name="Petersen J.M."/>
        </authorList>
    </citation>
    <scope>NUCLEOTIDE SEQUENCE [LARGE SCALE GENOMIC DNA]</scope>
    <source>
        <strain evidence="11 12">14-2155</strain>
    </source>
</reference>
<dbReference type="UniPathway" id="UPA00138"/>
<feature type="binding site" evidence="10">
    <location>
        <position position="445"/>
    </location>
    <ligand>
        <name>ATP</name>
        <dbReference type="ChEBI" id="CHEBI:30616"/>
    </ligand>
</feature>
<dbReference type="PANTHER" id="PTHR30031">
    <property type="entry name" value="PHOSPHOENOLPYRUVATE CARBOXYKINASE ATP"/>
    <property type="match status" value="1"/>
</dbReference>
<name>A0A345JSC8_9GAMM</name>
<dbReference type="NCBIfam" id="NF006821">
    <property type="entry name" value="PRK09344.1-3"/>
    <property type="match status" value="1"/>
</dbReference>
<dbReference type="GO" id="GO:0005829">
    <property type="term" value="C:cytosol"/>
    <property type="evidence" value="ECO:0007669"/>
    <property type="project" value="TreeGrafter"/>
</dbReference>
<keyword evidence="10" id="KW-0479">Metal-binding</keyword>
<comment type="function">
    <text evidence="10">Involved in the gluconeogenesis. Catalyzes the conversion of oxaloacetate (OAA) to phosphoenolpyruvate (PEP) through direct phosphoryl transfer between the nucleoside triphosphate and OAA.</text>
</comment>
<dbReference type="PANTHER" id="PTHR30031:SF0">
    <property type="entry name" value="PHOSPHOENOLPYRUVATE CARBOXYKINASE (ATP)"/>
    <property type="match status" value="1"/>
</dbReference>
<dbReference type="Proteomes" id="UP000253862">
    <property type="component" value="Chromosome"/>
</dbReference>
<evidence type="ECO:0000256" key="1">
    <source>
        <dbReference type="ARBA" id="ARBA00004742"/>
    </source>
</evidence>
<evidence type="ECO:0000256" key="4">
    <source>
        <dbReference type="ARBA" id="ARBA00022432"/>
    </source>
</evidence>
<keyword evidence="11" id="KW-0670">Pyruvate</keyword>
<gene>
    <name evidence="10" type="primary">pckA</name>
    <name evidence="11" type="ORF">CGC43_06315</name>
</gene>
<comment type="subcellular location">
    <subcellularLocation>
        <location evidence="10">Cytoplasm</location>
    </subcellularLocation>
</comment>
<feature type="binding site" evidence="10">
    <location>
        <begin position="439"/>
        <end position="440"/>
    </location>
    <ligand>
        <name>ATP</name>
        <dbReference type="ChEBI" id="CHEBI:30616"/>
    </ligand>
</feature>
<evidence type="ECO:0000313" key="11">
    <source>
        <dbReference type="EMBL" id="AXH30224.1"/>
    </source>
</evidence>
<dbReference type="SUPFAM" id="SSF68923">
    <property type="entry name" value="PEP carboxykinase N-terminal domain"/>
    <property type="match status" value="1"/>
</dbReference>
<evidence type="ECO:0000256" key="9">
    <source>
        <dbReference type="ARBA" id="ARBA00047371"/>
    </source>
</evidence>
<feature type="binding site" evidence="10">
    <location>
        <position position="286"/>
    </location>
    <ligand>
        <name>ATP</name>
        <dbReference type="ChEBI" id="CHEBI:30616"/>
    </ligand>
</feature>
<dbReference type="GO" id="GO:0046872">
    <property type="term" value="F:metal ion binding"/>
    <property type="evidence" value="ECO:0007669"/>
    <property type="project" value="UniProtKB-KW"/>
</dbReference>
<evidence type="ECO:0000313" key="12">
    <source>
        <dbReference type="Proteomes" id="UP000253862"/>
    </source>
</evidence>
<keyword evidence="10" id="KW-0464">Manganese</keyword>
<comment type="catalytic activity">
    <reaction evidence="9 10">
        <text>oxaloacetate + ATP = phosphoenolpyruvate + ADP + CO2</text>
        <dbReference type="Rhea" id="RHEA:18617"/>
        <dbReference type="ChEBI" id="CHEBI:16452"/>
        <dbReference type="ChEBI" id="CHEBI:16526"/>
        <dbReference type="ChEBI" id="CHEBI:30616"/>
        <dbReference type="ChEBI" id="CHEBI:58702"/>
        <dbReference type="ChEBI" id="CHEBI:456216"/>
        <dbReference type="EC" id="4.1.1.49"/>
    </reaction>
</comment>
<evidence type="ECO:0000256" key="6">
    <source>
        <dbReference type="ARBA" id="ARBA00022793"/>
    </source>
</evidence>
<dbReference type="AlphaFoldDB" id="A0A345JSC8"/>
<dbReference type="GO" id="GO:0016301">
    <property type="term" value="F:kinase activity"/>
    <property type="evidence" value="ECO:0007669"/>
    <property type="project" value="UniProtKB-KW"/>
</dbReference>